<sequence>MERYLAVDPNFVLSCDNGPERFQCKVAYAAGVPFGKWPKCRESSRYRGRAPAPAAPEYPPPDELSYNPLSYIIEILLWLPTMSLFG</sequence>
<dbReference type="Proteomes" id="UP000299102">
    <property type="component" value="Unassembled WGS sequence"/>
</dbReference>
<evidence type="ECO:0000313" key="1">
    <source>
        <dbReference type="EMBL" id="GBP68715.1"/>
    </source>
</evidence>
<proteinExistence type="predicted"/>
<gene>
    <name evidence="1" type="ORF">EVAR_75329_1</name>
</gene>
<evidence type="ECO:0000313" key="2">
    <source>
        <dbReference type="Proteomes" id="UP000299102"/>
    </source>
</evidence>
<comment type="caution">
    <text evidence="1">The sequence shown here is derived from an EMBL/GenBank/DDBJ whole genome shotgun (WGS) entry which is preliminary data.</text>
</comment>
<organism evidence="1 2">
    <name type="scientific">Eumeta variegata</name>
    <name type="common">Bagworm moth</name>
    <name type="synonym">Eumeta japonica</name>
    <dbReference type="NCBI Taxonomy" id="151549"/>
    <lineage>
        <taxon>Eukaryota</taxon>
        <taxon>Metazoa</taxon>
        <taxon>Ecdysozoa</taxon>
        <taxon>Arthropoda</taxon>
        <taxon>Hexapoda</taxon>
        <taxon>Insecta</taxon>
        <taxon>Pterygota</taxon>
        <taxon>Neoptera</taxon>
        <taxon>Endopterygota</taxon>
        <taxon>Lepidoptera</taxon>
        <taxon>Glossata</taxon>
        <taxon>Ditrysia</taxon>
        <taxon>Tineoidea</taxon>
        <taxon>Psychidae</taxon>
        <taxon>Oiketicinae</taxon>
        <taxon>Eumeta</taxon>
    </lineage>
</organism>
<name>A0A4C1Y2V5_EUMVA</name>
<accession>A0A4C1Y2V5</accession>
<keyword evidence="2" id="KW-1185">Reference proteome</keyword>
<dbReference type="EMBL" id="BGZK01001021">
    <property type="protein sequence ID" value="GBP68715.1"/>
    <property type="molecule type" value="Genomic_DNA"/>
</dbReference>
<protein>
    <submittedName>
        <fullName evidence="1">Uncharacterized protein</fullName>
    </submittedName>
</protein>
<dbReference type="AlphaFoldDB" id="A0A4C1Y2V5"/>
<reference evidence="1 2" key="1">
    <citation type="journal article" date="2019" name="Commun. Biol.">
        <title>The bagworm genome reveals a unique fibroin gene that provides high tensile strength.</title>
        <authorList>
            <person name="Kono N."/>
            <person name="Nakamura H."/>
            <person name="Ohtoshi R."/>
            <person name="Tomita M."/>
            <person name="Numata K."/>
            <person name="Arakawa K."/>
        </authorList>
    </citation>
    <scope>NUCLEOTIDE SEQUENCE [LARGE SCALE GENOMIC DNA]</scope>
</reference>